<dbReference type="RefSeq" id="WP_075691231.1">
    <property type="nucleotide sequence ID" value="NZ_CP009248.1"/>
</dbReference>
<organism evidence="2 3">
    <name type="scientific">Corynebacterium sphenisci DSM 44792</name>
    <dbReference type="NCBI Taxonomy" id="1437874"/>
    <lineage>
        <taxon>Bacteria</taxon>
        <taxon>Bacillati</taxon>
        <taxon>Actinomycetota</taxon>
        <taxon>Actinomycetes</taxon>
        <taxon>Mycobacteriales</taxon>
        <taxon>Corynebacteriaceae</taxon>
        <taxon>Corynebacterium</taxon>
    </lineage>
</organism>
<keyword evidence="1" id="KW-0812">Transmembrane</keyword>
<evidence type="ECO:0008006" key="4">
    <source>
        <dbReference type="Google" id="ProtNLM"/>
    </source>
</evidence>
<reference evidence="2 3" key="1">
    <citation type="submission" date="2014-08" db="EMBL/GenBank/DDBJ databases">
        <title>Complete genome sequence of Corynebacterium sphenisci CECT 5990(T) (=DSM 44792(T)), isolated from healthy wild penguins.</title>
        <authorList>
            <person name="Ruckert C."/>
            <person name="Albersmeier A."/>
            <person name="Winkler A."/>
            <person name="Kalinowski J."/>
        </authorList>
    </citation>
    <scope>NUCLEOTIDE SEQUENCE [LARGE SCALE GENOMIC DNA]</scope>
    <source>
        <strain evidence="2 3">DSM 44792</strain>
    </source>
</reference>
<dbReference type="Gene3D" id="3.30.2390.20">
    <property type="entry name" value="Type VII secretion system EccB, repeat 1 domain"/>
    <property type="match status" value="1"/>
</dbReference>
<name>A0A1L7CVX0_9CORY</name>
<dbReference type="InterPro" id="IPR007795">
    <property type="entry name" value="T7SS_EccB"/>
</dbReference>
<keyword evidence="1" id="KW-0472">Membrane</keyword>
<dbReference type="EMBL" id="CP009248">
    <property type="protein sequence ID" value="APT90026.1"/>
    <property type="molecule type" value="Genomic_DNA"/>
</dbReference>
<dbReference type="NCBIfam" id="TIGR03919">
    <property type="entry name" value="T7SS_EccB"/>
    <property type="match status" value="1"/>
</dbReference>
<evidence type="ECO:0000313" key="2">
    <source>
        <dbReference type="EMBL" id="APT90026.1"/>
    </source>
</evidence>
<gene>
    <name evidence="2" type="ORF">CSPHI_01815</name>
</gene>
<dbReference type="GO" id="GO:0005576">
    <property type="term" value="C:extracellular region"/>
    <property type="evidence" value="ECO:0007669"/>
    <property type="project" value="TreeGrafter"/>
</dbReference>
<keyword evidence="3" id="KW-1185">Reference proteome</keyword>
<dbReference type="InterPro" id="IPR044857">
    <property type="entry name" value="T7SS_EccB_R1"/>
</dbReference>
<accession>A0A1L7CVX0</accession>
<dbReference type="AlphaFoldDB" id="A0A1L7CVX0"/>
<dbReference type="OrthoDB" id="3847604at2"/>
<dbReference type="Pfam" id="PF05108">
    <property type="entry name" value="T7SS_ESX1_EccB"/>
    <property type="match status" value="1"/>
</dbReference>
<dbReference type="PANTHER" id="PTHR40765">
    <property type="entry name" value="ESX-2 SECRETION SYSTEM ATPASE ECCB2"/>
    <property type="match status" value="1"/>
</dbReference>
<dbReference type="Proteomes" id="UP000185469">
    <property type="component" value="Chromosome"/>
</dbReference>
<dbReference type="PANTHER" id="PTHR40765:SF2">
    <property type="entry name" value="ESX-2 SECRETION SYSTEM ATPASE ECCB2"/>
    <property type="match status" value="1"/>
</dbReference>
<evidence type="ECO:0000313" key="3">
    <source>
        <dbReference type="Proteomes" id="UP000185469"/>
    </source>
</evidence>
<dbReference type="KEGG" id="csph:CSPHI_01815"/>
<feature type="transmembrane region" description="Helical" evidence="1">
    <location>
        <begin position="45"/>
        <end position="64"/>
    </location>
</feature>
<protein>
    <recommendedName>
        <fullName evidence="4">Type VII secretion protein EccB</fullName>
    </recommendedName>
</protein>
<evidence type="ECO:0000256" key="1">
    <source>
        <dbReference type="SAM" id="Phobius"/>
    </source>
</evidence>
<dbReference type="STRING" id="1437874.CSPHI_01815"/>
<keyword evidence="1" id="KW-1133">Transmembrane helix</keyword>
<sequence>MPRTPTTPAQVSGHRFLVRQVQHALVRADARMLHDPLRTRARAQAASAVLLALLAAGSLVLGLFRPAAGAADDAAVLLVRGTGAIHVRLDGRVHPAANLASARLALGRAETPARIPATALGRWPAGPAIGIPGAPDVPAGDPAPTPAAAGVCDHAAAGAGEDAPRLRRTLVRLGPAGRAAPAGSAALAFDGRRHWLLAEGSRARVDPADPVLARALGLGAAEVRPVSPALLRALPERAPVALPEVGRLGAPTGRAAPFDRVGAVVRVEGRNLVAVAAGAAEVDPVPAAALAAVAGVAEADARALARVPVAPRVDRGSLPATIPDWLPAAGWLCAGAAGADGAAVRLRAPAAGRLRADAAVALPGADGPGPAVDGYLGPAATVAAVTGAGIQLISATGIRHRVAGPAAAAALGYPGPGPLPWAMLAGLPEGPELSGAAARATG</sequence>
<proteinExistence type="predicted"/>